<dbReference type="InterPro" id="IPR000232">
    <property type="entry name" value="HSF_DNA-bd"/>
</dbReference>
<dbReference type="STRING" id="559515.M4C0H9"/>
<dbReference type="VEuPathDB" id="FungiDB:HpaG812429"/>
<evidence type="ECO:0000313" key="7">
    <source>
        <dbReference type="Proteomes" id="UP000011713"/>
    </source>
</evidence>
<reference evidence="7" key="1">
    <citation type="journal article" date="2010" name="Science">
        <title>Signatures of adaptation to obligate biotrophy in the Hyaloperonospora arabidopsidis genome.</title>
        <authorList>
            <person name="Baxter L."/>
            <person name="Tripathy S."/>
            <person name="Ishaque N."/>
            <person name="Boot N."/>
            <person name="Cabral A."/>
            <person name="Kemen E."/>
            <person name="Thines M."/>
            <person name="Ah-Fong A."/>
            <person name="Anderson R."/>
            <person name="Badejoko W."/>
            <person name="Bittner-Eddy P."/>
            <person name="Boore J.L."/>
            <person name="Chibucos M.C."/>
            <person name="Coates M."/>
            <person name="Dehal P."/>
            <person name="Delehaunty K."/>
            <person name="Dong S."/>
            <person name="Downton P."/>
            <person name="Dumas B."/>
            <person name="Fabro G."/>
            <person name="Fronick C."/>
            <person name="Fuerstenberg S.I."/>
            <person name="Fulton L."/>
            <person name="Gaulin E."/>
            <person name="Govers F."/>
            <person name="Hughes L."/>
            <person name="Humphray S."/>
            <person name="Jiang R.H."/>
            <person name="Judelson H."/>
            <person name="Kamoun S."/>
            <person name="Kyung K."/>
            <person name="Meijer H."/>
            <person name="Minx P."/>
            <person name="Morris P."/>
            <person name="Nelson J."/>
            <person name="Phuntumart V."/>
            <person name="Qutob D."/>
            <person name="Rehmany A."/>
            <person name="Rougon-Cardoso A."/>
            <person name="Ryden P."/>
            <person name="Torto-Alalibo T."/>
            <person name="Studholme D."/>
            <person name="Wang Y."/>
            <person name="Win J."/>
            <person name="Wood J."/>
            <person name="Clifton S.W."/>
            <person name="Rogers J."/>
            <person name="Van den Ackerveken G."/>
            <person name="Jones J.D."/>
            <person name="McDowell J.M."/>
            <person name="Beynon J."/>
            <person name="Tyler B.M."/>
        </authorList>
    </citation>
    <scope>NUCLEOTIDE SEQUENCE [LARGE SCALE GENOMIC DNA]</scope>
    <source>
        <strain evidence="7">Emoy2</strain>
    </source>
</reference>
<dbReference type="PANTHER" id="PTHR10015:SF427">
    <property type="entry name" value="HEAT SHOCK FACTOR PROTEIN"/>
    <property type="match status" value="1"/>
</dbReference>
<dbReference type="PANTHER" id="PTHR10015">
    <property type="entry name" value="HEAT SHOCK TRANSCRIPTION FACTOR"/>
    <property type="match status" value="1"/>
</dbReference>
<dbReference type="GO" id="GO:0005634">
    <property type="term" value="C:nucleus"/>
    <property type="evidence" value="ECO:0007669"/>
    <property type="project" value="UniProtKB-SubCell"/>
</dbReference>
<dbReference type="Pfam" id="PF00447">
    <property type="entry name" value="HSF_DNA-bind"/>
    <property type="match status" value="1"/>
</dbReference>
<evidence type="ECO:0000313" key="6">
    <source>
        <dbReference type="EnsemblProtists" id="HpaP812429"/>
    </source>
</evidence>
<dbReference type="SMART" id="SM00415">
    <property type="entry name" value="HSF"/>
    <property type="match status" value="1"/>
</dbReference>
<comment type="similarity">
    <text evidence="4">Belongs to the HSF family.</text>
</comment>
<dbReference type="GO" id="GO:0043565">
    <property type="term" value="F:sequence-specific DNA binding"/>
    <property type="evidence" value="ECO:0007669"/>
    <property type="project" value="InterPro"/>
</dbReference>
<evidence type="ECO:0000256" key="1">
    <source>
        <dbReference type="ARBA" id="ARBA00004123"/>
    </source>
</evidence>
<dbReference type="SUPFAM" id="SSF46785">
    <property type="entry name" value="Winged helix' DNA-binding domain"/>
    <property type="match status" value="1"/>
</dbReference>
<evidence type="ECO:0000256" key="3">
    <source>
        <dbReference type="ARBA" id="ARBA00023242"/>
    </source>
</evidence>
<dbReference type="InterPro" id="IPR036390">
    <property type="entry name" value="WH_DNA-bd_sf"/>
</dbReference>
<keyword evidence="2" id="KW-0238">DNA-binding</keyword>
<keyword evidence="7" id="KW-1185">Reference proteome</keyword>
<feature type="domain" description="HSF-type DNA-binding" evidence="5">
    <location>
        <begin position="58"/>
        <end position="153"/>
    </location>
</feature>
<comment type="subcellular location">
    <subcellularLocation>
        <location evidence="1">Nucleus</location>
    </subcellularLocation>
</comment>
<dbReference type="AlphaFoldDB" id="M4C0H9"/>
<proteinExistence type="inferred from homology"/>
<reference evidence="6" key="2">
    <citation type="submission" date="2015-06" db="UniProtKB">
        <authorList>
            <consortium name="EnsemblProtists"/>
        </authorList>
    </citation>
    <scope>IDENTIFICATION</scope>
    <source>
        <strain evidence="6">Emoy2</strain>
    </source>
</reference>
<sequence length="261" mass="29103">MLQRLTLDFALSSVTTERSMDVKHLLSSETAALVCPASSTTSVLSASSTSSNKVKRGWVAPFLLHLHQMLRREDSTIIRWAENGIAFQILDKEAMASLVLPKYFKNKNFSSFQRQLNYFGFRKWSKARAPFPTYSREHFTRDDYNQMSLVKRQSKQFRKRRVASDTKPSAISGTIVLSTKAIASDKGSQHLGVDPETVIIPVPQLQSCVVSPTIAPAFLFPVLSPTRKMNSSSKLPSIRELSLSSVMSHAGIGQTRPRLLA</sequence>
<organism evidence="6 7">
    <name type="scientific">Hyaloperonospora arabidopsidis (strain Emoy2)</name>
    <name type="common">Downy mildew agent</name>
    <name type="synonym">Peronospora arabidopsidis</name>
    <dbReference type="NCBI Taxonomy" id="559515"/>
    <lineage>
        <taxon>Eukaryota</taxon>
        <taxon>Sar</taxon>
        <taxon>Stramenopiles</taxon>
        <taxon>Oomycota</taxon>
        <taxon>Peronosporomycetes</taxon>
        <taxon>Peronosporales</taxon>
        <taxon>Peronosporaceae</taxon>
        <taxon>Hyaloperonospora</taxon>
    </lineage>
</organism>
<dbReference type="Gene3D" id="1.10.10.10">
    <property type="entry name" value="Winged helix-like DNA-binding domain superfamily/Winged helix DNA-binding domain"/>
    <property type="match status" value="1"/>
</dbReference>
<dbReference type="EnsemblProtists" id="HpaT812432">
    <property type="protein sequence ID" value="HpaP812432"/>
    <property type="gene ID" value="HpaG812432"/>
</dbReference>
<dbReference type="EMBL" id="CU694306">
    <property type="status" value="NOT_ANNOTATED_CDS"/>
    <property type="molecule type" value="Genomic_DNA"/>
</dbReference>
<evidence type="ECO:0000256" key="2">
    <source>
        <dbReference type="ARBA" id="ARBA00023125"/>
    </source>
</evidence>
<dbReference type="InParanoid" id="M4C0H9"/>
<dbReference type="PRINTS" id="PR00056">
    <property type="entry name" value="HSFDOMAIN"/>
</dbReference>
<dbReference type="InterPro" id="IPR036388">
    <property type="entry name" value="WH-like_DNA-bd_sf"/>
</dbReference>
<dbReference type="Proteomes" id="UP000011713">
    <property type="component" value="Unassembled WGS sequence"/>
</dbReference>
<dbReference type="eggNOG" id="KOG0627">
    <property type="taxonomic scope" value="Eukaryota"/>
</dbReference>
<dbReference type="VEuPathDB" id="FungiDB:HpaG812432"/>
<accession>M4C0H9</accession>
<dbReference type="FunFam" id="1.10.10.10:FF:000286">
    <property type="entry name" value="Heat shock transcription factor"/>
    <property type="match status" value="1"/>
</dbReference>
<name>M4C0H9_HYAAE</name>
<protein>
    <recommendedName>
        <fullName evidence="5">HSF-type DNA-binding domain-containing protein</fullName>
    </recommendedName>
</protein>
<dbReference type="HOGENOM" id="CLU_999175_0_0_1"/>
<evidence type="ECO:0000259" key="5">
    <source>
        <dbReference type="SMART" id="SM00415"/>
    </source>
</evidence>
<dbReference type="GO" id="GO:0003700">
    <property type="term" value="F:DNA-binding transcription factor activity"/>
    <property type="evidence" value="ECO:0007669"/>
    <property type="project" value="InterPro"/>
</dbReference>
<keyword evidence="3" id="KW-0539">Nucleus</keyword>
<dbReference type="EnsemblProtists" id="HpaT812429">
    <property type="protein sequence ID" value="HpaP812429"/>
    <property type="gene ID" value="HpaG812429"/>
</dbReference>
<evidence type="ECO:0000256" key="4">
    <source>
        <dbReference type="RuleBase" id="RU004020"/>
    </source>
</evidence>
<dbReference type="OMA" id="ATTRYWH"/>